<proteinExistence type="predicted"/>
<sequence length="253" mass="27589">MRLIRSLLIAFSTYSRIPVPQVEWTEENRRYSMCFFPLVGLVTGLLLWGWLALCDHFEIDLFLRGAVAALLPLVITGGIHMDGFMDTVDALASWQPAEKRLEILKDSHTGAFAVMACAGYLLLSAALYSELFASAGPSLICVFILSRALSAWALAVMKGAREQGMLDDFSRVTRIRMVSVSGGIYALICLCVWILTGGWLALLCAAAAAVCVLGYRRMAYRQFGGVTGDLAGWFLQVTELALIAVIVIGGRLL</sequence>
<organism evidence="1 2">
    <name type="scientific">Aristaeella hokkaidonensis</name>
    <dbReference type="NCBI Taxonomy" id="3046382"/>
    <lineage>
        <taxon>Bacteria</taxon>
        <taxon>Bacillati</taxon>
        <taxon>Bacillota</taxon>
        <taxon>Clostridia</taxon>
        <taxon>Eubacteriales</taxon>
        <taxon>Aristaeellaceae</taxon>
        <taxon>Aristaeella</taxon>
    </lineage>
</organism>
<gene>
    <name evidence="1" type="ORF">JYE49_00995</name>
</gene>
<accession>A0AC61N1S7</accession>
<evidence type="ECO:0000313" key="2">
    <source>
        <dbReference type="Proteomes" id="UP000682782"/>
    </source>
</evidence>
<dbReference type="EMBL" id="CP068393">
    <property type="protein sequence ID" value="QUC67319.1"/>
    <property type="molecule type" value="Genomic_DNA"/>
</dbReference>
<name>A0AC61N1S7_9FIRM</name>
<reference evidence="1" key="1">
    <citation type="submission" date="2021-01" db="EMBL/GenBank/DDBJ databases">
        <title>Complete genome sequence of Clostridiales bacterium R-7.</title>
        <authorList>
            <person name="Mahoney-Kurpe S.C."/>
            <person name="Palevich N."/>
            <person name="Koike S."/>
            <person name="Moon C.D."/>
            <person name="Attwood G.T."/>
        </authorList>
    </citation>
    <scope>NUCLEOTIDE SEQUENCE</scope>
    <source>
        <strain evidence="1">R-7</strain>
    </source>
</reference>
<evidence type="ECO:0000313" key="1">
    <source>
        <dbReference type="EMBL" id="QUC67319.1"/>
    </source>
</evidence>
<dbReference type="Proteomes" id="UP000682782">
    <property type="component" value="Chromosome"/>
</dbReference>
<keyword evidence="2" id="KW-1185">Reference proteome</keyword>
<protein>
    <submittedName>
        <fullName evidence="1">Adenosylcobinamide-GDP ribazoletransferase</fullName>
    </submittedName>
</protein>